<dbReference type="PROSITE" id="PS50943">
    <property type="entry name" value="HTH_CROC1"/>
    <property type="match status" value="1"/>
</dbReference>
<dbReference type="KEGG" id="palh:B1H58_15350"/>
<dbReference type="InterPro" id="IPR001387">
    <property type="entry name" value="Cro/C1-type_HTH"/>
</dbReference>
<dbReference type="InterPro" id="IPR010982">
    <property type="entry name" value="Lambda_DNA-bd_dom_sf"/>
</dbReference>
<gene>
    <name evidence="2" type="ORF">B1H58_15350</name>
</gene>
<dbReference type="RefSeq" id="WP_085071328.1">
    <property type="nucleotide sequence ID" value="NZ_CP019706.1"/>
</dbReference>
<name>A0A1W6B855_9GAMM</name>
<feature type="domain" description="HTH cro/C1-type" evidence="1">
    <location>
        <begin position="4"/>
        <end position="58"/>
    </location>
</feature>
<dbReference type="STRING" id="1891675.B1H58_15350"/>
<dbReference type="EMBL" id="CP019706">
    <property type="protein sequence ID" value="ARJ43272.1"/>
    <property type="molecule type" value="Genomic_DNA"/>
</dbReference>
<organism evidence="2 3">
    <name type="scientific">Pantoea alhagi</name>
    <dbReference type="NCBI Taxonomy" id="1891675"/>
    <lineage>
        <taxon>Bacteria</taxon>
        <taxon>Pseudomonadati</taxon>
        <taxon>Pseudomonadota</taxon>
        <taxon>Gammaproteobacteria</taxon>
        <taxon>Enterobacterales</taxon>
        <taxon>Erwiniaceae</taxon>
        <taxon>Pantoea</taxon>
    </lineage>
</organism>
<dbReference type="SUPFAM" id="SSF47413">
    <property type="entry name" value="lambda repressor-like DNA-binding domains"/>
    <property type="match status" value="1"/>
</dbReference>
<reference evidence="2 3" key="1">
    <citation type="submission" date="2017-02" db="EMBL/GenBank/DDBJ databases">
        <title>Complete genome sequence of the drought resistance-promoting endophyte Pantoea alhagi LTYR-11Z.</title>
        <authorList>
            <person name="Zhang L."/>
        </authorList>
    </citation>
    <scope>NUCLEOTIDE SEQUENCE [LARGE SCALE GENOMIC DNA]</scope>
    <source>
        <strain evidence="2 3">LTYR-11Z</strain>
    </source>
</reference>
<protein>
    <submittedName>
        <fullName evidence="2">Transcriptional regulator</fullName>
    </submittedName>
</protein>
<keyword evidence="3" id="KW-1185">Reference proteome</keyword>
<dbReference type="CDD" id="cd00093">
    <property type="entry name" value="HTH_XRE"/>
    <property type="match status" value="1"/>
</dbReference>
<dbReference type="OrthoDB" id="6877645at2"/>
<dbReference type="Gene3D" id="1.10.260.40">
    <property type="entry name" value="lambda repressor-like DNA-binding domains"/>
    <property type="match status" value="1"/>
</dbReference>
<dbReference type="GO" id="GO:0003677">
    <property type="term" value="F:DNA binding"/>
    <property type="evidence" value="ECO:0007669"/>
    <property type="project" value="InterPro"/>
</dbReference>
<sequence>MNNLRSIRKQLGLTQGDLATELGLTKGAIGHYENGRRSLNVAQCRLIVSVLNKHGASVGIDDLFPPTAA</sequence>
<dbReference type="Proteomes" id="UP000192900">
    <property type="component" value="Chromosome"/>
</dbReference>
<accession>A0A1W6B855</accession>
<evidence type="ECO:0000313" key="3">
    <source>
        <dbReference type="Proteomes" id="UP000192900"/>
    </source>
</evidence>
<evidence type="ECO:0000259" key="1">
    <source>
        <dbReference type="PROSITE" id="PS50943"/>
    </source>
</evidence>
<dbReference type="AlphaFoldDB" id="A0A1W6B855"/>
<dbReference type="Pfam" id="PF01381">
    <property type="entry name" value="HTH_3"/>
    <property type="match status" value="1"/>
</dbReference>
<evidence type="ECO:0000313" key="2">
    <source>
        <dbReference type="EMBL" id="ARJ43272.1"/>
    </source>
</evidence>
<proteinExistence type="predicted"/>
<dbReference type="SMART" id="SM00530">
    <property type="entry name" value="HTH_XRE"/>
    <property type="match status" value="1"/>
</dbReference>